<organism evidence="1 2">
    <name type="scientific">Paramagnetospirillum kuznetsovii</name>
    <dbReference type="NCBI Taxonomy" id="2053833"/>
    <lineage>
        <taxon>Bacteria</taxon>
        <taxon>Pseudomonadati</taxon>
        <taxon>Pseudomonadota</taxon>
        <taxon>Alphaproteobacteria</taxon>
        <taxon>Rhodospirillales</taxon>
        <taxon>Magnetospirillaceae</taxon>
        <taxon>Paramagnetospirillum</taxon>
    </lineage>
</organism>
<name>A0A364NUR7_9PROT</name>
<reference evidence="1 2" key="1">
    <citation type="submission" date="2017-11" db="EMBL/GenBank/DDBJ databases">
        <title>Draft genome sequence of magnetotactic bacterium Magnetospirillum kuznetsovii LBB-42.</title>
        <authorList>
            <person name="Grouzdev D.S."/>
            <person name="Rysina M.S."/>
            <person name="Baslerov R.V."/>
            <person name="Koziaeva V."/>
        </authorList>
    </citation>
    <scope>NUCLEOTIDE SEQUENCE [LARGE SCALE GENOMIC DNA]</scope>
    <source>
        <strain evidence="1 2">LBB-42</strain>
    </source>
</reference>
<dbReference type="EMBL" id="PGTO01000016">
    <property type="protein sequence ID" value="RAU20829.1"/>
    <property type="molecule type" value="Genomic_DNA"/>
</dbReference>
<keyword evidence="2" id="KW-1185">Reference proteome</keyword>
<accession>A0A364NUR7</accession>
<comment type="caution">
    <text evidence="1">The sequence shown here is derived from an EMBL/GenBank/DDBJ whole genome shotgun (WGS) entry which is preliminary data.</text>
</comment>
<gene>
    <name evidence="1" type="ORF">CU669_16275</name>
</gene>
<sequence>MNATALEVNMLTIDSNDIACAARRMMICYGAHAVDIARERAMETGHAADIRQRDMAFLVLSEVEKLARKGPHTQ</sequence>
<evidence type="ECO:0000313" key="1">
    <source>
        <dbReference type="EMBL" id="RAU20829.1"/>
    </source>
</evidence>
<protein>
    <submittedName>
        <fullName evidence="1">Uncharacterized protein</fullName>
    </submittedName>
</protein>
<dbReference type="AlphaFoldDB" id="A0A364NUR7"/>
<dbReference type="Proteomes" id="UP000251075">
    <property type="component" value="Unassembled WGS sequence"/>
</dbReference>
<evidence type="ECO:0000313" key="2">
    <source>
        <dbReference type="Proteomes" id="UP000251075"/>
    </source>
</evidence>
<proteinExistence type="predicted"/>